<dbReference type="InterPro" id="IPR011009">
    <property type="entry name" value="Kinase-like_dom_sf"/>
</dbReference>
<organism evidence="1">
    <name type="scientific">Candidatus Thiocaldithrix dubininis</name>
    <dbReference type="NCBI Taxonomy" id="3080823"/>
    <lineage>
        <taxon>Bacteria</taxon>
        <taxon>Pseudomonadati</taxon>
        <taxon>Pseudomonadota</taxon>
        <taxon>Gammaproteobacteria</taxon>
        <taxon>Thiotrichales</taxon>
        <taxon>Thiotrichaceae</taxon>
        <taxon>Candidatus Thiocaldithrix</taxon>
    </lineage>
</organism>
<accession>A0AA95H756</accession>
<dbReference type="SUPFAM" id="SSF56112">
    <property type="entry name" value="Protein kinase-like (PK-like)"/>
    <property type="match status" value="1"/>
</dbReference>
<dbReference type="Proteomes" id="UP001300672">
    <property type="component" value="Chromosome"/>
</dbReference>
<reference evidence="1" key="2">
    <citation type="submission" date="2023-04" db="EMBL/GenBank/DDBJ databases">
        <authorList>
            <person name="Beletskiy A.V."/>
            <person name="Mardanov A.V."/>
            <person name="Ravin N.V."/>
        </authorList>
    </citation>
    <scope>NUCLEOTIDE SEQUENCE</scope>
    <source>
        <strain evidence="1">GKL-01</strain>
    </source>
</reference>
<name>A0AA95H756_9GAMM</name>
<gene>
    <name evidence="1" type="ORF">QJT80_06190</name>
</gene>
<reference evidence="1" key="1">
    <citation type="journal article" date="2023" name="Int. J. Mol. Sci.">
        <title>Metagenomics Revealed a New Genus 'Candidatus Thiocaldithrix dubininis' gen. nov., sp. nov. and a New Species 'Candidatus Thiothrix putei' sp. nov. in the Family Thiotrichaceae, Some Members of Which Have Traits of Both Na+- and H+-Motive Energetics.</title>
        <authorList>
            <person name="Ravin N.V."/>
            <person name="Muntyan M.S."/>
            <person name="Smolyakov D.D."/>
            <person name="Rudenko T.S."/>
            <person name="Beletsky A.V."/>
            <person name="Mardanov A.V."/>
            <person name="Grabovich M.Y."/>
        </authorList>
    </citation>
    <scope>NUCLEOTIDE SEQUENCE</scope>
    <source>
        <strain evidence="1">GKL-01</strain>
    </source>
</reference>
<dbReference type="KEGG" id="tdu:QJT80_06190"/>
<dbReference type="AlphaFoldDB" id="A0AA95H756"/>
<protein>
    <submittedName>
        <fullName evidence="1">Uncharacterized protein</fullName>
    </submittedName>
</protein>
<sequence length="249" mass="28476">MSSELQHLVSTHLQPGIHRLQYAQQTYWLKVAGEEKTNRLRRFSVQLAKRPAFQLFKVNSVLSAVERLQLEIRHTQYMYNFTLPVSEIVLSGRDYLLTRDAGAMLATLACDTTSLHKVLLKAFSELARIHQANCYHGRPALRDILINSNQQLTFIDLEESGIDGNASLMARDVFLLLMDVNRLAQITAEQQQVYLQHWRERAPTAAVQALPQVYKLLNKLSTVARLVLKFKDNQTAKDYLQALSIIRAM</sequence>
<proteinExistence type="predicted"/>
<evidence type="ECO:0000313" key="1">
    <source>
        <dbReference type="EMBL" id="WGZ92067.1"/>
    </source>
</evidence>
<dbReference type="EMBL" id="CP124755">
    <property type="protein sequence ID" value="WGZ92067.1"/>
    <property type="molecule type" value="Genomic_DNA"/>
</dbReference>